<dbReference type="Proteomes" id="UP000176037">
    <property type="component" value="Unassembled WGS sequence"/>
</dbReference>
<keyword evidence="4" id="KW-0560">Oxidoreductase</keyword>
<sequence length="414" mass="44074">MSASIESVIVVGASAAGISCVRQLRKGGFAGSITLIDKDENGAYERPPLSKQVLMAPATTAQDILLIEAAELDELNVTSLYGNALVELKSQSREVVLASGETLSADAIVLATGGEARRLPIEGADLPEVLVLRHYADAVKLREIVKPGAKVAVIGGGFIGAETAASLAKLDVQVEWLDAAPLPLAHLLPEALCEELVKHHLDAGVKLTTNCRISKFTNEGDAAVTIEFTNGDTLEADAIVLGVGMLPQMPFITDDASKELLLSSAGGITVDETLATRIPGIYAAGDVAAVTQTDSTTTRHEHWQSAQHQGEVVAATILGSEAPEEPTHWFWSDQGDLHIEMAGHMLPQSEYLIKREEGDWPVYFSVKDNRMVGAVSVNNPNAVRVALRMIKNNVNAEPEKLADPAVSLRAQMRG</sequence>
<evidence type="ECO:0008006" key="9">
    <source>
        <dbReference type="Google" id="ProtNLM"/>
    </source>
</evidence>
<dbReference type="InterPro" id="IPR050446">
    <property type="entry name" value="FAD-oxidoreductase/Apoptosis"/>
</dbReference>
<feature type="domain" description="Reductase C-terminal" evidence="6">
    <location>
        <begin position="329"/>
        <end position="410"/>
    </location>
</feature>
<dbReference type="PANTHER" id="PTHR43557:SF2">
    <property type="entry name" value="RIESKE DOMAIN-CONTAINING PROTEIN-RELATED"/>
    <property type="match status" value="1"/>
</dbReference>
<evidence type="ECO:0000256" key="2">
    <source>
        <dbReference type="ARBA" id="ARBA00022630"/>
    </source>
</evidence>
<keyword evidence="8" id="KW-1185">Reference proteome</keyword>
<dbReference type="PRINTS" id="PR00469">
    <property type="entry name" value="PNDRDTASEII"/>
</dbReference>
<keyword evidence="2" id="KW-0285">Flavoprotein</keyword>
<comment type="cofactor">
    <cofactor evidence="1">
        <name>FAD</name>
        <dbReference type="ChEBI" id="CHEBI:57692"/>
    </cofactor>
</comment>
<dbReference type="InterPro" id="IPR016156">
    <property type="entry name" value="FAD/NAD-linked_Rdtase_dimer_sf"/>
</dbReference>
<evidence type="ECO:0000313" key="7">
    <source>
        <dbReference type="EMBL" id="OFI36207.1"/>
    </source>
</evidence>
<dbReference type="Pfam" id="PF07992">
    <property type="entry name" value="Pyr_redox_2"/>
    <property type="match status" value="1"/>
</dbReference>
<name>A0A1E8FJU2_9ALTE</name>
<evidence type="ECO:0000313" key="8">
    <source>
        <dbReference type="Proteomes" id="UP000176037"/>
    </source>
</evidence>
<dbReference type="STRING" id="1856405.BFC17_08785"/>
<evidence type="ECO:0000256" key="1">
    <source>
        <dbReference type="ARBA" id="ARBA00001974"/>
    </source>
</evidence>
<dbReference type="Gene3D" id="3.50.50.60">
    <property type="entry name" value="FAD/NAD(P)-binding domain"/>
    <property type="match status" value="2"/>
</dbReference>
<dbReference type="AlphaFoldDB" id="A0A1E8FJU2"/>
<dbReference type="InterPro" id="IPR028202">
    <property type="entry name" value="Reductase_C"/>
</dbReference>
<dbReference type="EMBL" id="MJIC01000002">
    <property type="protein sequence ID" value="OFI36207.1"/>
    <property type="molecule type" value="Genomic_DNA"/>
</dbReference>
<dbReference type="OrthoDB" id="9800167at2"/>
<dbReference type="GO" id="GO:0005737">
    <property type="term" value="C:cytoplasm"/>
    <property type="evidence" value="ECO:0007669"/>
    <property type="project" value="TreeGrafter"/>
</dbReference>
<dbReference type="SUPFAM" id="SSF51905">
    <property type="entry name" value="FAD/NAD(P)-binding domain"/>
    <property type="match status" value="1"/>
</dbReference>
<evidence type="ECO:0000256" key="4">
    <source>
        <dbReference type="ARBA" id="ARBA00023002"/>
    </source>
</evidence>
<evidence type="ECO:0000259" key="5">
    <source>
        <dbReference type="Pfam" id="PF07992"/>
    </source>
</evidence>
<reference evidence="7 8" key="1">
    <citation type="submission" date="2016-09" db="EMBL/GenBank/DDBJ databases">
        <title>Alteromonas lipolytica, a new species isolated from sea water.</title>
        <authorList>
            <person name="Wu Y.-H."/>
            <person name="Cheng H."/>
            <person name="Xu X.-W."/>
        </authorList>
    </citation>
    <scope>NUCLEOTIDE SEQUENCE [LARGE SCALE GENOMIC DNA]</scope>
    <source>
        <strain evidence="7 8">JW12</strain>
    </source>
</reference>
<evidence type="ECO:0000256" key="3">
    <source>
        <dbReference type="ARBA" id="ARBA00022827"/>
    </source>
</evidence>
<accession>A0A1E8FJU2</accession>
<dbReference type="PRINTS" id="PR00368">
    <property type="entry name" value="FADPNR"/>
</dbReference>
<dbReference type="Pfam" id="PF14759">
    <property type="entry name" value="Reductase_C"/>
    <property type="match status" value="1"/>
</dbReference>
<dbReference type="InterPro" id="IPR023753">
    <property type="entry name" value="FAD/NAD-binding_dom"/>
</dbReference>
<keyword evidence="3" id="KW-0274">FAD</keyword>
<dbReference type="GO" id="GO:0016651">
    <property type="term" value="F:oxidoreductase activity, acting on NAD(P)H"/>
    <property type="evidence" value="ECO:0007669"/>
    <property type="project" value="TreeGrafter"/>
</dbReference>
<dbReference type="InterPro" id="IPR036188">
    <property type="entry name" value="FAD/NAD-bd_sf"/>
</dbReference>
<dbReference type="Gene3D" id="3.30.390.30">
    <property type="match status" value="1"/>
</dbReference>
<gene>
    <name evidence="7" type="ORF">BFC17_08785</name>
</gene>
<proteinExistence type="predicted"/>
<feature type="domain" description="FAD/NAD(P)-binding" evidence="5">
    <location>
        <begin position="7"/>
        <end position="310"/>
    </location>
</feature>
<organism evidence="7 8">
    <name type="scientific">Alteromonas lipolytica</name>
    <dbReference type="NCBI Taxonomy" id="1856405"/>
    <lineage>
        <taxon>Bacteria</taxon>
        <taxon>Pseudomonadati</taxon>
        <taxon>Pseudomonadota</taxon>
        <taxon>Gammaproteobacteria</taxon>
        <taxon>Alteromonadales</taxon>
        <taxon>Alteromonadaceae</taxon>
        <taxon>Alteromonas/Salinimonas group</taxon>
        <taxon>Alteromonas</taxon>
    </lineage>
</organism>
<protein>
    <recommendedName>
        <fullName evidence="9">Pyridine nucleotide-disulfide oxidoreductase</fullName>
    </recommendedName>
</protein>
<dbReference type="RefSeq" id="WP_070174614.1">
    <property type="nucleotide sequence ID" value="NZ_BMJR01000007.1"/>
</dbReference>
<evidence type="ECO:0000259" key="6">
    <source>
        <dbReference type="Pfam" id="PF14759"/>
    </source>
</evidence>
<dbReference type="PANTHER" id="PTHR43557">
    <property type="entry name" value="APOPTOSIS-INDUCING FACTOR 1"/>
    <property type="match status" value="1"/>
</dbReference>
<comment type="caution">
    <text evidence="7">The sequence shown here is derived from an EMBL/GenBank/DDBJ whole genome shotgun (WGS) entry which is preliminary data.</text>
</comment>
<dbReference type="SUPFAM" id="SSF55424">
    <property type="entry name" value="FAD/NAD-linked reductases, dimerisation (C-terminal) domain"/>
    <property type="match status" value="1"/>
</dbReference>